<keyword evidence="2" id="KW-1185">Reference proteome</keyword>
<evidence type="ECO:0000313" key="1">
    <source>
        <dbReference type="EMBL" id="GGK63115.1"/>
    </source>
</evidence>
<comment type="caution">
    <text evidence="1">The sequence shown here is derived from an EMBL/GenBank/DDBJ whole genome shotgun (WGS) entry which is preliminary data.</text>
</comment>
<sequence>MSEYQHYEFVALDRPLSQAEQAEVRSLSSRAEITATAFTGTYEDGDFRGDPAWMMERFYDAHVHLTGSGIDRLMLRLPTSLLDASTVDPYLCADKVEAWEAKDHLVLDLFDDEEPGDAGPAPEEVLPALVGVRAELASGDLRPLYLAWLAAIGTWERDEDAFDEDFEDEAEPPVPAGLGSLTAAQRALAGFLRLDADLLATAAANSPDRPTVSTDPERLARWVAELGEQERDALLVRVAQGEAGQVHLELLRRFRTETGAGAEAGGTGDAAPRTVAELLDAAAARRQ</sequence>
<accession>A0A917QPZ8</accession>
<organism evidence="1 2">
    <name type="scientific">Sphaerisporangium melleum</name>
    <dbReference type="NCBI Taxonomy" id="321316"/>
    <lineage>
        <taxon>Bacteria</taxon>
        <taxon>Bacillati</taxon>
        <taxon>Actinomycetota</taxon>
        <taxon>Actinomycetes</taxon>
        <taxon>Streptosporangiales</taxon>
        <taxon>Streptosporangiaceae</taxon>
        <taxon>Sphaerisporangium</taxon>
    </lineage>
</organism>
<dbReference type="Proteomes" id="UP000645217">
    <property type="component" value="Unassembled WGS sequence"/>
</dbReference>
<dbReference type="RefSeq" id="WP_189161050.1">
    <property type="nucleotide sequence ID" value="NZ_BMNT01000001.1"/>
</dbReference>
<dbReference type="AlphaFoldDB" id="A0A917QPZ8"/>
<evidence type="ECO:0000313" key="2">
    <source>
        <dbReference type="Proteomes" id="UP000645217"/>
    </source>
</evidence>
<name>A0A917QPZ8_9ACTN</name>
<reference evidence="1" key="2">
    <citation type="submission" date="2020-09" db="EMBL/GenBank/DDBJ databases">
        <authorList>
            <person name="Sun Q."/>
            <person name="Ohkuma M."/>
        </authorList>
    </citation>
    <scope>NUCLEOTIDE SEQUENCE</scope>
    <source>
        <strain evidence="1">JCM 13064</strain>
    </source>
</reference>
<reference evidence="1" key="1">
    <citation type="journal article" date="2014" name="Int. J. Syst. Evol. Microbiol.">
        <title>Complete genome sequence of Corynebacterium casei LMG S-19264T (=DSM 44701T), isolated from a smear-ripened cheese.</title>
        <authorList>
            <consortium name="US DOE Joint Genome Institute (JGI-PGF)"/>
            <person name="Walter F."/>
            <person name="Albersmeier A."/>
            <person name="Kalinowski J."/>
            <person name="Ruckert C."/>
        </authorList>
    </citation>
    <scope>NUCLEOTIDE SEQUENCE</scope>
    <source>
        <strain evidence="1">JCM 13064</strain>
    </source>
</reference>
<protein>
    <submittedName>
        <fullName evidence="1">Uncharacterized protein</fullName>
    </submittedName>
</protein>
<dbReference type="EMBL" id="BMNT01000001">
    <property type="protein sequence ID" value="GGK63115.1"/>
    <property type="molecule type" value="Genomic_DNA"/>
</dbReference>
<gene>
    <name evidence="1" type="ORF">GCM10007964_02810</name>
</gene>
<proteinExistence type="predicted"/>